<dbReference type="Pfam" id="PF07291">
    <property type="entry name" value="MauE"/>
    <property type="match status" value="1"/>
</dbReference>
<dbReference type="EMBL" id="FOCL01000001">
    <property type="protein sequence ID" value="SEM74449.1"/>
    <property type="molecule type" value="Genomic_DNA"/>
</dbReference>
<dbReference type="Proteomes" id="UP000198942">
    <property type="component" value="Unassembled WGS sequence"/>
</dbReference>
<dbReference type="STRING" id="551995.SAMN05192574_101673"/>
<comment type="subcellular location">
    <subcellularLocation>
        <location evidence="1">Membrane</location>
        <topology evidence="1">Multi-pass membrane protein</topology>
    </subcellularLocation>
</comment>
<keyword evidence="8" id="KW-1185">Reference proteome</keyword>
<gene>
    <name evidence="7" type="ORF">SAMN05192574_101673</name>
</gene>
<dbReference type="OrthoDB" id="673785at2"/>
<name>A0A1H8AX61_9SPHI</name>
<feature type="transmembrane region" description="Helical" evidence="5">
    <location>
        <begin position="7"/>
        <end position="28"/>
    </location>
</feature>
<keyword evidence="2 5" id="KW-0812">Transmembrane</keyword>
<dbReference type="InterPro" id="IPR009908">
    <property type="entry name" value="Methylamine_util_MauE"/>
</dbReference>
<keyword evidence="3 5" id="KW-1133">Transmembrane helix</keyword>
<evidence type="ECO:0000256" key="5">
    <source>
        <dbReference type="SAM" id="Phobius"/>
    </source>
</evidence>
<evidence type="ECO:0000256" key="2">
    <source>
        <dbReference type="ARBA" id="ARBA00022692"/>
    </source>
</evidence>
<evidence type="ECO:0000313" key="7">
    <source>
        <dbReference type="EMBL" id="SEM74449.1"/>
    </source>
</evidence>
<evidence type="ECO:0000313" key="8">
    <source>
        <dbReference type="Proteomes" id="UP000198942"/>
    </source>
</evidence>
<evidence type="ECO:0000256" key="4">
    <source>
        <dbReference type="ARBA" id="ARBA00023136"/>
    </source>
</evidence>
<feature type="transmembrane region" description="Helical" evidence="5">
    <location>
        <begin position="117"/>
        <end position="134"/>
    </location>
</feature>
<accession>A0A1H8AX61</accession>
<organism evidence="7 8">
    <name type="scientific">Mucilaginibacter gossypiicola</name>
    <dbReference type="NCBI Taxonomy" id="551995"/>
    <lineage>
        <taxon>Bacteria</taxon>
        <taxon>Pseudomonadati</taxon>
        <taxon>Bacteroidota</taxon>
        <taxon>Sphingobacteriia</taxon>
        <taxon>Sphingobacteriales</taxon>
        <taxon>Sphingobacteriaceae</taxon>
        <taxon>Mucilaginibacter</taxon>
    </lineage>
</organism>
<proteinExistence type="predicted"/>
<reference evidence="8" key="1">
    <citation type="submission" date="2016-10" db="EMBL/GenBank/DDBJ databases">
        <authorList>
            <person name="Varghese N."/>
            <person name="Submissions S."/>
        </authorList>
    </citation>
    <scope>NUCLEOTIDE SEQUENCE [LARGE SCALE GENOMIC DNA]</scope>
    <source>
        <strain evidence="8">Gh-48</strain>
    </source>
</reference>
<dbReference type="AlphaFoldDB" id="A0A1H8AX61"/>
<feature type="transmembrane region" description="Helical" evidence="5">
    <location>
        <begin position="73"/>
        <end position="97"/>
    </location>
</feature>
<evidence type="ECO:0000256" key="1">
    <source>
        <dbReference type="ARBA" id="ARBA00004141"/>
    </source>
</evidence>
<feature type="domain" description="Methylamine utilisation protein MauE" evidence="6">
    <location>
        <begin position="5"/>
        <end position="132"/>
    </location>
</feature>
<sequence>MKRSQWLYEIIIYFLALMFLYTAFSKLVDMHHFTKAIRNQPFPKIVDPSLVVGVPLVEIITGVSLLRIKSRKFGLYASAILMLSFTIYVSLAVFNVFERVPCGCAGVFQQMSWTAHLVFNLFFLLLAILGIWIYHKHEQTNQASYSKAAL</sequence>
<keyword evidence="4 5" id="KW-0472">Membrane</keyword>
<dbReference type="GO" id="GO:0016020">
    <property type="term" value="C:membrane"/>
    <property type="evidence" value="ECO:0007669"/>
    <property type="project" value="UniProtKB-SubCell"/>
</dbReference>
<protein>
    <submittedName>
        <fullName evidence="7">Methylamine utilisation protein MauE</fullName>
    </submittedName>
</protein>
<evidence type="ECO:0000259" key="6">
    <source>
        <dbReference type="Pfam" id="PF07291"/>
    </source>
</evidence>
<dbReference type="GO" id="GO:0030416">
    <property type="term" value="P:methylamine metabolic process"/>
    <property type="evidence" value="ECO:0007669"/>
    <property type="project" value="InterPro"/>
</dbReference>
<dbReference type="UniPathway" id="UPA00895"/>
<dbReference type="RefSeq" id="WP_091207577.1">
    <property type="nucleotide sequence ID" value="NZ_FOCL01000001.1"/>
</dbReference>
<feature type="transmembrane region" description="Helical" evidence="5">
    <location>
        <begin position="48"/>
        <end position="66"/>
    </location>
</feature>
<evidence type="ECO:0000256" key="3">
    <source>
        <dbReference type="ARBA" id="ARBA00022989"/>
    </source>
</evidence>